<keyword evidence="1" id="KW-1133">Transmembrane helix</keyword>
<dbReference type="EMBL" id="NWUS01000001">
    <property type="protein sequence ID" value="MBA5725034.1"/>
    <property type="molecule type" value="Genomic_DNA"/>
</dbReference>
<proteinExistence type="predicted"/>
<keyword evidence="1" id="KW-0812">Transmembrane</keyword>
<evidence type="ECO:0000313" key="2">
    <source>
        <dbReference type="EMBL" id="MBA5725034.1"/>
    </source>
</evidence>
<keyword evidence="1" id="KW-0472">Membrane</keyword>
<evidence type="ECO:0000313" key="3">
    <source>
        <dbReference type="Proteomes" id="UP001516390"/>
    </source>
</evidence>
<feature type="transmembrane region" description="Helical" evidence="1">
    <location>
        <begin position="79"/>
        <end position="102"/>
    </location>
</feature>
<name>A0ABR5ZLB3_9PROT</name>
<gene>
    <name evidence="2" type="ORF">CPA57_01910</name>
</gene>
<reference evidence="2 3" key="1">
    <citation type="submission" date="2017-09" db="EMBL/GenBank/DDBJ databases">
        <authorList>
            <person name="Jakob F."/>
        </authorList>
    </citation>
    <scope>NUCLEOTIDE SEQUENCE [LARGE SCALE GENOMIC DNA]</scope>
    <source>
        <strain evidence="2 3">TMW 2.1880</strain>
    </source>
</reference>
<evidence type="ECO:0000256" key="1">
    <source>
        <dbReference type="SAM" id="Phobius"/>
    </source>
</evidence>
<comment type="caution">
    <text evidence="2">The sequence shown here is derived from an EMBL/GenBank/DDBJ whole genome shotgun (WGS) entry which is preliminary data.</text>
</comment>
<accession>A0ABR5ZLB3</accession>
<dbReference type="Proteomes" id="UP001516390">
    <property type="component" value="Unassembled WGS sequence"/>
</dbReference>
<organism evidence="2 3">
    <name type="scientific">Bombella favorum</name>
    <dbReference type="NCBI Taxonomy" id="2039164"/>
    <lineage>
        <taxon>Bacteria</taxon>
        <taxon>Pseudomonadati</taxon>
        <taxon>Pseudomonadota</taxon>
        <taxon>Alphaproteobacteria</taxon>
        <taxon>Acetobacterales</taxon>
        <taxon>Acetobacteraceae</taxon>
        <taxon>Bombella</taxon>
    </lineage>
</organism>
<keyword evidence="3" id="KW-1185">Reference proteome</keyword>
<dbReference type="RefSeq" id="WP_182081011.1">
    <property type="nucleotide sequence ID" value="NZ_NWUS01000001.1"/>
</dbReference>
<sequence length="112" mass="12123">MTEITREEFELLRSGHAQLTEQHNQTRERVAAGEAMQARHDDDLAKLSNKIDSLAEKMTGCISALSNQLRESNSLRSRIVTAAISGGAAVGGGVAVGLYQLIHTLYPHFFGG</sequence>
<protein>
    <submittedName>
        <fullName evidence="2">Uncharacterized protein</fullName>
    </submittedName>
</protein>